<dbReference type="Gene3D" id="3.30.460.10">
    <property type="entry name" value="Beta Polymerase, domain 2"/>
    <property type="match status" value="1"/>
</dbReference>
<dbReference type="CDD" id="cd05398">
    <property type="entry name" value="NT_ClassII-CCAase"/>
    <property type="match status" value="1"/>
</dbReference>
<evidence type="ECO:0000259" key="12">
    <source>
        <dbReference type="Pfam" id="PF01743"/>
    </source>
</evidence>
<dbReference type="Gene3D" id="1.10.3090.10">
    <property type="entry name" value="cca-adding enzyme, domain 2"/>
    <property type="match status" value="1"/>
</dbReference>
<evidence type="ECO:0000256" key="3">
    <source>
        <dbReference type="ARBA" id="ARBA00022694"/>
    </source>
</evidence>
<evidence type="ECO:0000313" key="15">
    <source>
        <dbReference type="Proteomes" id="UP000599578"/>
    </source>
</evidence>
<dbReference type="Pfam" id="PF12627">
    <property type="entry name" value="PolyA_pol_RNAbd"/>
    <property type="match status" value="1"/>
</dbReference>
<dbReference type="Proteomes" id="UP000599578">
    <property type="component" value="Unassembled WGS sequence"/>
</dbReference>
<dbReference type="GO" id="GO:0042245">
    <property type="term" value="P:RNA repair"/>
    <property type="evidence" value="ECO:0007669"/>
    <property type="project" value="UniProtKB-KW"/>
</dbReference>
<dbReference type="InterPro" id="IPR012006">
    <property type="entry name" value="CCA_bact"/>
</dbReference>
<feature type="binding site" evidence="11">
    <location>
        <position position="8"/>
    </location>
    <ligand>
        <name>ATP</name>
        <dbReference type="ChEBI" id="CHEBI:30616"/>
    </ligand>
</feature>
<dbReference type="GO" id="GO:0000049">
    <property type="term" value="F:tRNA binding"/>
    <property type="evidence" value="ECO:0007669"/>
    <property type="project" value="UniProtKB-UniRule"/>
</dbReference>
<evidence type="ECO:0000256" key="4">
    <source>
        <dbReference type="ARBA" id="ARBA00022695"/>
    </source>
</evidence>
<keyword evidence="4 11" id="KW-0548">Nucleotidyltransferase</keyword>
<feature type="binding site" evidence="11">
    <location>
        <position position="137"/>
    </location>
    <ligand>
        <name>CTP</name>
        <dbReference type="ChEBI" id="CHEBI:37563"/>
    </ligand>
</feature>
<keyword evidence="10 11" id="KW-0694">RNA-binding</keyword>
<feature type="binding site" evidence="11">
    <location>
        <position position="8"/>
    </location>
    <ligand>
        <name>CTP</name>
        <dbReference type="ChEBI" id="CHEBI:37563"/>
    </ligand>
</feature>
<feature type="binding site" evidence="11">
    <location>
        <position position="91"/>
    </location>
    <ligand>
        <name>CTP</name>
        <dbReference type="ChEBI" id="CHEBI:37563"/>
    </ligand>
</feature>
<feature type="binding site" evidence="11">
    <location>
        <position position="140"/>
    </location>
    <ligand>
        <name>ATP</name>
        <dbReference type="ChEBI" id="CHEBI:30616"/>
    </ligand>
</feature>
<comment type="function">
    <text evidence="11">Catalyzes the addition and repair of the essential 3'-terminal CCA sequence in tRNAs without using a nucleic acid template. Adds these three nucleotides in the order of C, C, and A to the tRNA nucleotide-73, using CTP and ATP as substrates and producing inorganic pyrophosphate. tRNA 3'-terminal CCA addition is required both for tRNA processing and repair. Also involved in tRNA surveillance by mediating tandem CCA addition to generate a CCACCA at the 3' terminus of unstable tRNAs. While stable tRNAs receive only 3'-terminal CCA, unstable tRNAs are marked with CCACCA and rapidly degraded.</text>
</comment>
<accession>A0A917ZN11</accession>
<dbReference type="GO" id="GO:0004810">
    <property type="term" value="F:CCA tRNA nucleotidyltransferase activity"/>
    <property type="evidence" value="ECO:0007669"/>
    <property type="project" value="UniProtKB-UniRule"/>
</dbReference>
<keyword evidence="15" id="KW-1185">Reference proteome</keyword>
<name>A0A917ZN11_9GAMM</name>
<evidence type="ECO:0000313" key="14">
    <source>
        <dbReference type="EMBL" id="GGO86410.1"/>
    </source>
</evidence>
<sequence length="378" mass="42448">MRVYLVGGAVRDKLLGYPVYDHDWVVVGATVQQMLEQGFQPVGADFPVFIHPDSGEEYALARTERKSGRGYTGFLYHASPDVTLEQDLKRRDLTINAMAEAEDGSLVDPYGGARDLEARVLRHVSPAFSEDPLRVLRVARFAARYAHLGFGIADETKALMRELASGDELEYLTAERVWQEFERALGERSPGVFLEVLHQCGALAILLPELEDLPAHPQWQRLAKLLTRLEDPRERFALLLAAARAEPDQEDGSAARIEALCQRLRAPRAFRDQALLIARHHRALFALKQLDGEARLSLAQGLDLTRRPQRIHSLAACFDRLAEWLGVPSHAREWLMALYEALGSIEPKALMQEGFSGKALGDELRRRQREACAQLELT</sequence>
<keyword evidence="3 11" id="KW-0819">tRNA processing</keyword>
<comment type="miscellaneous">
    <text evidence="11">A single active site specifically recognizes both ATP and CTP and is responsible for their addition.</text>
</comment>
<feature type="binding site" evidence="11">
    <location>
        <position position="137"/>
    </location>
    <ligand>
        <name>ATP</name>
        <dbReference type="ChEBI" id="CHEBI:30616"/>
    </ligand>
</feature>
<dbReference type="GO" id="GO:0005524">
    <property type="term" value="F:ATP binding"/>
    <property type="evidence" value="ECO:0007669"/>
    <property type="project" value="UniProtKB-UniRule"/>
</dbReference>
<feature type="binding site" evidence="11">
    <location>
        <position position="11"/>
    </location>
    <ligand>
        <name>ATP</name>
        <dbReference type="ChEBI" id="CHEBI:30616"/>
    </ligand>
</feature>
<evidence type="ECO:0000256" key="11">
    <source>
        <dbReference type="HAMAP-Rule" id="MF_01262"/>
    </source>
</evidence>
<dbReference type="PANTHER" id="PTHR47545">
    <property type="entry name" value="MULTIFUNCTIONAL CCA PROTEIN"/>
    <property type="match status" value="1"/>
</dbReference>
<feature type="binding site" evidence="11">
    <location>
        <position position="91"/>
    </location>
    <ligand>
        <name>ATP</name>
        <dbReference type="ChEBI" id="CHEBI:30616"/>
    </ligand>
</feature>
<dbReference type="AlphaFoldDB" id="A0A917ZN11"/>
<dbReference type="PIRSF" id="PIRSF000813">
    <property type="entry name" value="CCA_bact"/>
    <property type="match status" value="1"/>
</dbReference>
<evidence type="ECO:0000259" key="13">
    <source>
        <dbReference type="Pfam" id="PF12627"/>
    </source>
</evidence>
<comment type="catalytic activity">
    <reaction evidence="11">
        <text>a tRNA precursor + 2 CTP + ATP = a tRNA with a 3' CCA end + 3 diphosphate</text>
        <dbReference type="Rhea" id="RHEA:14433"/>
        <dbReference type="Rhea" id="RHEA-COMP:10465"/>
        <dbReference type="Rhea" id="RHEA-COMP:10468"/>
        <dbReference type="ChEBI" id="CHEBI:30616"/>
        <dbReference type="ChEBI" id="CHEBI:33019"/>
        <dbReference type="ChEBI" id="CHEBI:37563"/>
        <dbReference type="ChEBI" id="CHEBI:74896"/>
        <dbReference type="ChEBI" id="CHEBI:83071"/>
        <dbReference type="EC" id="2.7.7.72"/>
    </reaction>
</comment>
<keyword evidence="5 11" id="KW-0479">Metal-binding</keyword>
<evidence type="ECO:0000256" key="10">
    <source>
        <dbReference type="ARBA" id="ARBA00022884"/>
    </source>
</evidence>
<dbReference type="InterPro" id="IPR050124">
    <property type="entry name" value="tRNA_CCA-adding_enzyme"/>
</dbReference>
<dbReference type="InterPro" id="IPR002646">
    <property type="entry name" value="PolA_pol_head_dom"/>
</dbReference>
<dbReference type="HAMAP" id="MF_01262">
    <property type="entry name" value="CCA_bact_type2"/>
    <property type="match status" value="1"/>
</dbReference>
<comment type="similarity">
    <text evidence="11">Belongs to the tRNA nucleotidyltransferase/poly(A) polymerase family. Bacterial CCA-adding enzyme type 2 subfamily.</text>
</comment>
<keyword evidence="7 11" id="KW-0692">RNA repair</keyword>
<dbReference type="RefSeq" id="WP_188862117.1">
    <property type="nucleotide sequence ID" value="NZ_BMLT01000010.1"/>
</dbReference>
<dbReference type="Pfam" id="PF01743">
    <property type="entry name" value="PolyA_pol"/>
    <property type="match status" value="1"/>
</dbReference>
<feature type="binding site" evidence="11">
    <location>
        <position position="140"/>
    </location>
    <ligand>
        <name>CTP</name>
        <dbReference type="ChEBI" id="CHEBI:37563"/>
    </ligand>
</feature>
<evidence type="ECO:0000256" key="5">
    <source>
        <dbReference type="ARBA" id="ARBA00022723"/>
    </source>
</evidence>
<dbReference type="InterPro" id="IPR043519">
    <property type="entry name" value="NT_sf"/>
</dbReference>
<reference evidence="14 15" key="1">
    <citation type="journal article" date="2014" name="Int. J. Syst. Evol. Microbiol.">
        <title>Complete genome sequence of Corynebacterium casei LMG S-19264T (=DSM 44701T), isolated from a smear-ripened cheese.</title>
        <authorList>
            <consortium name="US DOE Joint Genome Institute (JGI-PGF)"/>
            <person name="Walter F."/>
            <person name="Albersmeier A."/>
            <person name="Kalinowski J."/>
            <person name="Ruckert C."/>
        </authorList>
    </citation>
    <scope>NUCLEOTIDE SEQUENCE [LARGE SCALE GENOMIC DNA]</scope>
    <source>
        <strain evidence="14 15">CGMCC 1.7286</strain>
    </source>
</reference>
<comment type="catalytic activity">
    <reaction evidence="11">
        <text>a tRNA with a 3' CCA end + 2 CTP + ATP = a tRNA with a 3' CCACCA end + 3 diphosphate</text>
        <dbReference type="Rhea" id="RHEA:76235"/>
        <dbReference type="Rhea" id="RHEA-COMP:10468"/>
        <dbReference type="Rhea" id="RHEA-COMP:18655"/>
        <dbReference type="ChEBI" id="CHEBI:30616"/>
        <dbReference type="ChEBI" id="CHEBI:33019"/>
        <dbReference type="ChEBI" id="CHEBI:37563"/>
        <dbReference type="ChEBI" id="CHEBI:83071"/>
        <dbReference type="ChEBI" id="CHEBI:195187"/>
    </reaction>
</comment>
<evidence type="ECO:0000256" key="8">
    <source>
        <dbReference type="ARBA" id="ARBA00022840"/>
    </source>
</evidence>
<feature type="binding site" evidence="11">
    <location>
        <position position="11"/>
    </location>
    <ligand>
        <name>CTP</name>
        <dbReference type="ChEBI" id="CHEBI:37563"/>
    </ligand>
</feature>
<dbReference type="SUPFAM" id="SSF81891">
    <property type="entry name" value="Poly A polymerase C-terminal region-like"/>
    <property type="match status" value="1"/>
</dbReference>
<dbReference type="EMBL" id="BMLT01000010">
    <property type="protein sequence ID" value="GGO86410.1"/>
    <property type="molecule type" value="Genomic_DNA"/>
</dbReference>
<keyword evidence="2 11" id="KW-0808">Transferase</keyword>
<evidence type="ECO:0000256" key="6">
    <source>
        <dbReference type="ARBA" id="ARBA00022741"/>
    </source>
</evidence>
<dbReference type="EC" id="2.7.7.72" evidence="11"/>
<organism evidence="14 15">
    <name type="scientific">Marinobacterium nitratireducens</name>
    <dbReference type="NCBI Taxonomy" id="518897"/>
    <lineage>
        <taxon>Bacteria</taxon>
        <taxon>Pseudomonadati</taxon>
        <taxon>Pseudomonadota</taxon>
        <taxon>Gammaproteobacteria</taxon>
        <taxon>Oceanospirillales</taxon>
        <taxon>Oceanospirillaceae</taxon>
        <taxon>Marinobacterium</taxon>
    </lineage>
</organism>
<comment type="cofactor">
    <cofactor evidence="1 11">
        <name>Mg(2+)</name>
        <dbReference type="ChEBI" id="CHEBI:18420"/>
    </cofactor>
</comment>
<proteinExistence type="inferred from homology"/>
<evidence type="ECO:0000256" key="7">
    <source>
        <dbReference type="ARBA" id="ARBA00022800"/>
    </source>
</evidence>
<feature type="domain" description="tRNA nucleotidyltransferase/poly(A) polymerase RNA and SrmB- binding" evidence="13">
    <location>
        <begin position="149"/>
        <end position="211"/>
    </location>
</feature>
<feature type="binding site" evidence="11">
    <location>
        <position position="21"/>
    </location>
    <ligand>
        <name>Mg(2+)</name>
        <dbReference type="ChEBI" id="CHEBI:18420"/>
    </ligand>
</feature>
<dbReference type="GO" id="GO:0001680">
    <property type="term" value="P:tRNA 3'-terminal CCA addition"/>
    <property type="evidence" value="ECO:0007669"/>
    <property type="project" value="UniProtKB-UniRule"/>
</dbReference>
<gene>
    <name evidence="11 14" type="primary">cca</name>
    <name evidence="14" type="ORF">GCM10011348_37210</name>
</gene>
<keyword evidence="8 11" id="KW-0067">ATP-binding</keyword>
<evidence type="ECO:0000256" key="1">
    <source>
        <dbReference type="ARBA" id="ARBA00001946"/>
    </source>
</evidence>
<feature type="domain" description="Poly A polymerase head" evidence="12">
    <location>
        <begin position="3"/>
        <end position="122"/>
    </location>
</feature>
<keyword evidence="6 11" id="KW-0547">Nucleotide-binding</keyword>
<dbReference type="PANTHER" id="PTHR47545:SF1">
    <property type="entry name" value="MULTIFUNCTIONAL CCA PROTEIN"/>
    <property type="match status" value="1"/>
</dbReference>
<protein>
    <recommendedName>
        <fullName evidence="11">CCA-adding enzyme</fullName>
        <ecNumber evidence="11">2.7.7.72</ecNumber>
    </recommendedName>
    <alternativeName>
        <fullName evidence="11">CCA tRNA nucleotidyltransferase</fullName>
    </alternativeName>
    <alternativeName>
        <fullName evidence="11">tRNA CCA-pyrophosphorylase</fullName>
    </alternativeName>
    <alternativeName>
        <fullName evidence="11">tRNA adenylyl-/cytidylyl- transferase</fullName>
    </alternativeName>
    <alternativeName>
        <fullName evidence="11">tRNA nucleotidyltransferase</fullName>
    </alternativeName>
    <alternativeName>
        <fullName evidence="11">tRNA-NT</fullName>
    </alternativeName>
</protein>
<comment type="caution">
    <text evidence="14">The sequence shown here is derived from an EMBL/GenBank/DDBJ whole genome shotgun (WGS) entry which is preliminary data.</text>
</comment>
<dbReference type="GO" id="GO:0000287">
    <property type="term" value="F:magnesium ion binding"/>
    <property type="evidence" value="ECO:0007669"/>
    <property type="project" value="UniProtKB-UniRule"/>
</dbReference>
<evidence type="ECO:0000256" key="9">
    <source>
        <dbReference type="ARBA" id="ARBA00022842"/>
    </source>
</evidence>
<feature type="binding site" evidence="11">
    <location>
        <position position="23"/>
    </location>
    <ligand>
        <name>Mg(2+)</name>
        <dbReference type="ChEBI" id="CHEBI:18420"/>
    </ligand>
</feature>
<evidence type="ECO:0000256" key="2">
    <source>
        <dbReference type="ARBA" id="ARBA00022679"/>
    </source>
</evidence>
<keyword evidence="9 11" id="KW-0460">Magnesium</keyword>
<dbReference type="SUPFAM" id="SSF81301">
    <property type="entry name" value="Nucleotidyltransferase"/>
    <property type="match status" value="1"/>
</dbReference>
<dbReference type="InterPro" id="IPR032828">
    <property type="entry name" value="PolyA_RNA-bd"/>
</dbReference>